<name>A0A8D8AQE1_CULPI</name>
<protein>
    <submittedName>
        <fullName evidence="1">(northern house mosquito) hypothetical protein</fullName>
    </submittedName>
</protein>
<sequence>MELILGGFTVPFLVQCWEDLLAQEGQLPVVNPLGHVASFRRGVEFLFELDPEVVPQAFPLHHEEFLVRFQDGLQLIPGVGVLLLVVLVEPVVDDRVALDERDEIVQPEISHRPRVERPAGHPGPELFVDFTARFCTYRVHFLAGTRGYCRWPPRTRRVIACPPD</sequence>
<reference evidence="1" key="1">
    <citation type="submission" date="2021-05" db="EMBL/GenBank/DDBJ databases">
        <authorList>
            <person name="Alioto T."/>
            <person name="Alioto T."/>
            <person name="Gomez Garrido J."/>
        </authorList>
    </citation>
    <scope>NUCLEOTIDE SEQUENCE</scope>
</reference>
<evidence type="ECO:0000313" key="1">
    <source>
        <dbReference type="EMBL" id="CAG6458677.1"/>
    </source>
</evidence>
<dbReference type="EMBL" id="HBUE01035808">
    <property type="protein sequence ID" value="CAG6458677.1"/>
    <property type="molecule type" value="Transcribed_RNA"/>
</dbReference>
<accession>A0A8D8AQE1</accession>
<proteinExistence type="predicted"/>
<dbReference type="AlphaFoldDB" id="A0A8D8AQE1"/>
<organism evidence="1">
    <name type="scientific">Culex pipiens</name>
    <name type="common">House mosquito</name>
    <dbReference type="NCBI Taxonomy" id="7175"/>
    <lineage>
        <taxon>Eukaryota</taxon>
        <taxon>Metazoa</taxon>
        <taxon>Ecdysozoa</taxon>
        <taxon>Arthropoda</taxon>
        <taxon>Hexapoda</taxon>
        <taxon>Insecta</taxon>
        <taxon>Pterygota</taxon>
        <taxon>Neoptera</taxon>
        <taxon>Endopterygota</taxon>
        <taxon>Diptera</taxon>
        <taxon>Nematocera</taxon>
        <taxon>Culicoidea</taxon>
        <taxon>Culicidae</taxon>
        <taxon>Culicinae</taxon>
        <taxon>Culicini</taxon>
        <taxon>Culex</taxon>
        <taxon>Culex</taxon>
    </lineage>
</organism>